<dbReference type="EMBL" id="HBFO01005600">
    <property type="protein sequence ID" value="CAD8812806.1"/>
    <property type="molecule type" value="Transcribed_RNA"/>
</dbReference>
<dbReference type="InterPro" id="IPR005574">
    <property type="entry name" value="Rpb4/RPC9"/>
</dbReference>
<dbReference type="GO" id="GO:0030880">
    <property type="term" value="C:RNA polymerase complex"/>
    <property type="evidence" value="ECO:0007669"/>
    <property type="project" value="InterPro"/>
</dbReference>
<dbReference type="SUPFAM" id="SSF47819">
    <property type="entry name" value="HRDC-like"/>
    <property type="match status" value="1"/>
</dbReference>
<dbReference type="InterPro" id="IPR006590">
    <property type="entry name" value="RNA_pol_Rpb4/RPC9_core"/>
</dbReference>
<dbReference type="PANTHER" id="PTHR21297">
    <property type="entry name" value="DNA-DIRECTED RNA POLYMERASE II"/>
    <property type="match status" value="1"/>
</dbReference>
<evidence type="ECO:0000256" key="3">
    <source>
        <dbReference type="ARBA" id="ARBA00025724"/>
    </source>
</evidence>
<protein>
    <recommendedName>
        <fullName evidence="4">RNA polymerase Rpb4/RPC9 core domain-containing protein</fullName>
    </recommendedName>
</protein>
<reference evidence="5" key="1">
    <citation type="submission" date="2021-01" db="EMBL/GenBank/DDBJ databases">
        <authorList>
            <person name="Corre E."/>
            <person name="Pelletier E."/>
            <person name="Niang G."/>
            <person name="Scheremetjew M."/>
            <person name="Finn R."/>
            <person name="Kale V."/>
            <person name="Holt S."/>
            <person name="Cochrane G."/>
            <person name="Meng A."/>
            <person name="Brown T."/>
            <person name="Cohen L."/>
        </authorList>
    </citation>
    <scope>NUCLEOTIDE SEQUENCE</scope>
    <source>
        <strain evidence="5">Clade-D-RCC1621</strain>
    </source>
</reference>
<dbReference type="AlphaFoldDB" id="A0A7S0WMJ4"/>
<dbReference type="Pfam" id="PF03874">
    <property type="entry name" value="RNA_pol_Rpb4"/>
    <property type="match status" value="1"/>
</dbReference>
<evidence type="ECO:0000259" key="4">
    <source>
        <dbReference type="SMART" id="SM00657"/>
    </source>
</evidence>
<feature type="domain" description="RNA polymerase Rpb4/RPC9 core" evidence="4">
    <location>
        <begin position="25"/>
        <end position="147"/>
    </location>
</feature>
<dbReference type="InterPro" id="IPR038324">
    <property type="entry name" value="Rpb4/RPC9_sf"/>
</dbReference>
<name>A0A7S0WMJ4_9CHLO</name>
<dbReference type="Gene3D" id="1.20.1250.40">
    <property type="match status" value="1"/>
</dbReference>
<dbReference type="InterPro" id="IPR045222">
    <property type="entry name" value="Rpb4-like"/>
</dbReference>
<dbReference type="GO" id="GO:0005634">
    <property type="term" value="C:nucleus"/>
    <property type="evidence" value="ECO:0007669"/>
    <property type="project" value="UniProtKB-SubCell"/>
</dbReference>
<keyword evidence="2" id="KW-0539">Nucleus</keyword>
<dbReference type="GO" id="GO:0006352">
    <property type="term" value="P:DNA-templated transcription initiation"/>
    <property type="evidence" value="ECO:0007669"/>
    <property type="project" value="InterPro"/>
</dbReference>
<organism evidence="5">
    <name type="scientific">Ostreococcus mediterraneus</name>
    <dbReference type="NCBI Taxonomy" id="1486918"/>
    <lineage>
        <taxon>Eukaryota</taxon>
        <taxon>Viridiplantae</taxon>
        <taxon>Chlorophyta</taxon>
        <taxon>Mamiellophyceae</taxon>
        <taxon>Mamiellales</taxon>
        <taxon>Bathycoccaceae</taxon>
        <taxon>Ostreococcus</taxon>
    </lineage>
</organism>
<gene>
    <name evidence="5" type="ORF">OMED0930_LOCUS3901</name>
</gene>
<evidence type="ECO:0000256" key="1">
    <source>
        <dbReference type="ARBA" id="ARBA00004123"/>
    </source>
</evidence>
<comment type="subcellular location">
    <subcellularLocation>
        <location evidence="1">Nucleus</location>
    </subcellularLocation>
</comment>
<dbReference type="GO" id="GO:0000166">
    <property type="term" value="F:nucleotide binding"/>
    <property type="evidence" value="ECO:0007669"/>
    <property type="project" value="InterPro"/>
</dbReference>
<dbReference type="InterPro" id="IPR010997">
    <property type="entry name" value="HRDC-like_sf"/>
</dbReference>
<evidence type="ECO:0000256" key="2">
    <source>
        <dbReference type="ARBA" id="ARBA00023242"/>
    </source>
</evidence>
<sequence>MSAASCVGRKSAVEEEDASELRLGADFADAHCLSMAEVKIVQTSKLEDDAERGEETSTTRTRVFEKTKAYCERFTGSTSAAAAQTIRNLLQDAGLHDFEGAVISNLKPVDFDEAKTLVPSLDVEDREFTEESIQAMLDEMANVRKFE</sequence>
<evidence type="ECO:0000313" key="5">
    <source>
        <dbReference type="EMBL" id="CAD8812806.1"/>
    </source>
</evidence>
<comment type="similarity">
    <text evidence="3">Belongs to the eukaryotic RPB4 RNA polymerase subunit family.</text>
</comment>
<dbReference type="SMART" id="SM00657">
    <property type="entry name" value="RPOL4c"/>
    <property type="match status" value="1"/>
</dbReference>
<proteinExistence type="inferred from homology"/>
<accession>A0A7S0WMJ4</accession>